<gene>
    <name evidence="1" type="ORF">O53_3404</name>
</gene>
<dbReference type="RefSeq" id="WP_002737206.1">
    <property type="nucleotide sequence ID" value="NZ_ANKQ01000002.1"/>
</dbReference>
<comment type="caution">
    <text evidence="1">The sequence shown here is derived from an EMBL/GenBank/DDBJ whole genome shotgun (WGS) entry which is preliminary data.</text>
</comment>
<dbReference type="EMBL" id="ANKQ01000002">
    <property type="protein sequence ID" value="ELP54582.1"/>
    <property type="molecule type" value="Genomic_DNA"/>
</dbReference>
<protein>
    <submittedName>
        <fullName evidence="1">Uncharacterized protein</fullName>
    </submittedName>
</protein>
<proteinExistence type="predicted"/>
<evidence type="ECO:0000313" key="1">
    <source>
        <dbReference type="EMBL" id="ELP54582.1"/>
    </source>
</evidence>
<reference evidence="1 2" key="1">
    <citation type="journal article" date="2013" name="Genome Announc.">
        <title>Whole-Genome Sequence of Microcystis aeruginosa TAIHU98, a Nontoxic Bloom-Forming Strain Isolated from Taihu Lake, China.</title>
        <authorList>
            <person name="Yang C."/>
            <person name="Zhang W."/>
            <person name="Ren M."/>
            <person name="Song L."/>
            <person name="Li T."/>
            <person name="Zhao J."/>
        </authorList>
    </citation>
    <scope>NUCLEOTIDE SEQUENCE [LARGE SCALE GENOMIC DNA]</scope>
    <source>
        <strain evidence="1 2">TAIHU98</strain>
    </source>
</reference>
<accession>L7E8K3</accession>
<organism evidence="1 2">
    <name type="scientific">Microcystis aeruginosa TAIHU98</name>
    <dbReference type="NCBI Taxonomy" id="1134457"/>
    <lineage>
        <taxon>Bacteria</taxon>
        <taxon>Bacillati</taxon>
        <taxon>Cyanobacteriota</taxon>
        <taxon>Cyanophyceae</taxon>
        <taxon>Oscillatoriophycideae</taxon>
        <taxon>Chroococcales</taxon>
        <taxon>Microcystaceae</taxon>
        <taxon>Microcystis</taxon>
    </lineage>
</organism>
<dbReference type="AlphaFoldDB" id="L7E8K3"/>
<dbReference type="Proteomes" id="UP000010932">
    <property type="component" value="Unassembled WGS sequence"/>
</dbReference>
<dbReference type="PATRIC" id="fig|1134457.3.peg.2014"/>
<evidence type="ECO:0000313" key="2">
    <source>
        <dbReference type="Proteomes" id="UP000010932"/>
    </source>
</evidence>
<sequence>MDERSNLIDQIKGLQDDLRRTRRILLSNSLIHSELRQAIDSRFHNLLNKWERRLEIALKLANSVPDDALNTVWKDLQADRKECDAIFEEFLACLGGALIRQAQLDNGVCTIADKILADLSSRSDIPWTRMTILGEGDFFADMTEIIRLRFPEFTIWNLPIVGHEFGHFVGRELRKRIKDRKGQRDFIKEIIEQEGKQNSTEDEKKKEEDYLYEHLADIFATYSLGPAFAFTSILLKFNPNQSQDGESHPSNVKRVYIILKTLEKMNTLPGENQGINYQHLIRQLRESWHVSLNKLEESTITISGLKAKREEKTTKLLSDRLDKMYSTLMQEVSNVRYTKEDWLRALSLSNYLCLSEQNEINYYDYQLIDVLNAACICRWLDSKPQDDISEKAINLCHKIINEGQL</sequence>
<name>L7E8K3_MICAE</name>